<dbReference type="GO" id="GO:0030424">
    <property type="term" value="C:axon"/>
    <property type="evidence" value="ECO:0007669"/>
    <property type="project" value="TreeGrafter"/>
</dbReference>
<dbReference type="InterPro" id="IPR007110">
    <property type="entry name" value="Ig-like_dom"/>
</dbReference>
<evidence type="ECO:0000256" key="1">
    <source>
        <dbReference type="ARBA" id="ARBA00022729"/>
    </source>
</evidence>
<dbReference type="EMBL" id="UZAK01040139">
    <property type="protein sequence ID" value="VDP64121.1"/>
    <property type="molecule type" value="Genomic_DNA"/>
</dbReference>
<reference evidence="4 5" key="2">
    <citation type="submission" date="2018-11" db="EMBL/GenBank/DDBJ databases">
        <authorList>
            <consortium name="Pathogen Informatics"/>
        </authorList>
    </citation>
    <scope>NUCLEOTIDE SEQUENCE [LARGE SCALE GENOMIC DNA]</scope>
    <source>
        <strain evidence="4">Dakar</strain>
        <strain evidence="5">Dakar, Senegal</strain>
    </source>
</reference>
<dbReference type="GO" id="GO:0008046">
    <property type="term" value="F:axon guidance receptor activity"/>
    <property type="evidence" value="ECO:0007669"/>
    <property type="project" value="TreeGrafter"/>
</dbReference>
<organism evidence="6">
    <name type="scientific">Schistosoma curassoni</name>
    <dbReference type="NCBI Taxonomy" id="6186"/>
    <lineage>
        <taxon>Eukaryota</taxon>
        <taxon>Metazoa</taxon>
        <taxon>Spiralia</taxon>
        <taxon>Lophotrochozoa</taxon>
        <taxon>Platyhelminthes</taxon>
        <taxon>Trematoda</taxon>
        <taxon>Digenea</taxon>
        <taxon>Strigeidida</taxon>
        <taxon>Schistosomatoidea</taxon>
        <taxon>Schistosomatidae</taxon>
        <taxon>Schistosoma</taxon>
    </lineage>
</organism>
<gene>
    <name evidence="4" type="ORF">SCUD_LOCUS17729</name>
</gene>
<dbReference type="PANTHER" id="PTHR45080">
    <property type="entry name" value="CONTACTIN 5"/>
    <property type="match status" value="1"/>
</dbReference>
<dbReference type="InterPro" id="IPR013098">
    <property type="entry name" value="Ig_I-set"/>
</dbReference>
<dbReference type="SUPFAM" id="SSF48726">
    <property type="entry name" value="Immunoglobulin"/>
    <property type="match status" value="1"/>
</dbReference>
<accession>A0A183KRP3</accession>
<proteinExistence type="predicted"/>
<dbReference type="WBParaSite" id="SCUD_0001773201-mRNA-1">
    <property type="protein sequence ID" value="SCUD_0001773201-mRNA-1"/>
    <property type="gene ID" value="SCUD_0001773201"/>
</dbReference>
<protein>
    <submittedName>
        <fullName evidence="6">Ig-like domain-containing protein</fullName>
    </submittedName>
</protein>
<evidence type="ECO:0000259" key="3">
    <source>
        <dbReference type="PROSITE" id="PS50835"/>
    </source>
</evidence>
<dbReference type="PANTHER" id="PTHR45080:SF8">
    <property type="entry name" value="IG-LIKE DOMAIN-CONTAINING PROTEIN"/>
    <property type="match status" value="1"/>
</dbReference>
<dbReference type="GO" id="GO:0005886">
    <property type="term" value="C:plasma membrane"/>
    <property type="evidence" value="ECO:0007669"/>
    <property type="project" value="TreeGrafter"/>
</dbReference>
<dbReference type="GO" id="GO:0007156">
    <property type="term" value="P:homophilic cell adhesion via plasma membrane adhesion molecules"/>
    <property type="evidence" value="ECO:0007669"/>
    <property type="project" value="TreeGrafter"/>
</dbReference>
<dbReference type="STRING" id="6186.A0A183KRP3"/>
<evidence type="ECO:0000313" key="5">
    <source>
        <dbReference type="Proteomes" id="UP000279833"/>
    </source>
</evidence>
<keyword evidence="1" id="KW-0732">Signal</keyword>
<dbReference type="Proteomes" id="UP000279833">
    <property type="component" value="Unassembled WGS sequence"/>
</dbReference>
<keyword evidence="2" id="KW-1015">Disulfide bond</keyword>
<dbReference type="AlphaFoldDB" id="A0A183KRP3"/>
<dbReference type="InterPro" id="IPR050958">
    <property type="entry name" value="Cell_Adh-Cytoskel_Orgn"/>
</dbReference>
<evidence type="ECO:0000313" key="6">
    <source>
        <dbReference type="WBParaSite" id="SCUD_0001773201-mRNA-1"/>
    </source>
</evidence>
<sequence>MTSTLTIYDLSPNDVGRYQCNMDNGIGSPAVRTIDLTYPFAPRIVPVTRWSRAAPNIVSNKNKTISVTQSTLISDQLISIVKGAHARLTCVIAAEPNPEVNWLREPANLTLIEGGQFHSVVKSIRPGLYHAILYLIQPQEVDLGRYFCKVKNLVGEDIGRVDLIRPTQPDLPSSPRLLNATSTSLTVSWTQGFNGGPEQNFLYVARKYLLAGSPSTTLILTQFFQNIPFTGLTGKQAEFLSCRLNNQLRNS</sequence>
<reference evidence="6" key="1">
    <citation type="submission" date="2016-06" db="UniProtKB">
        <authorList>
            <consortium name="WormBaseParasite"/>
        </authorList>
    </citation>
    <scope>IDENTIFICATION</scope>
</reference>
<evidence type="ECO:0000313" key="4">
    <source>
        <dbReference type="EMBL" id="VDP64121.1"/>
    </source>
</evidence>
<keyword evidence="5" id="KW-1185">Reference proteome</keyword>
<dbReference type="Pfam" id="PF07679">
    <property type="entry name" value="I-set"/>
    <property type="match status" value="1"/>
</dbReference>
<dbReference type="InterPro" id="IPR036116">
    <property type="entry name" value="FN3_sf"/>
</dbReference>
<dbReference type="PROSITE" id="PS50835">
    <property type="entry name" value="IG_LIKE"/>
    <property type="match status" value="1"/>
</dbReference>
<evidence type="ECO:0000256" key="2">
    <source>
        <dbReference type="ARBA" id="ARBA00023157"/>
    </source>
</evidence>
<dbReference type="Gene3D" id="2.60.40.10">
    <property type="entry name" value="Immunoglobulins"/>
    <property type="match status" value="1"/>
</dbReference>
<dbReference type="GO" id="GO:0050808">
    <property type="term" value="P:synapse organization"/>
    <property type="evidence" value="ECO:0007669"/>
    <property type="project" value="TreeGrafter"/>
</dbReference>
<dbReference type="SUPFAM" id="SSF49265">
    <property type="entry name" value="Fibronectin type III"/>
    <property type="match status" value="1"/>
</dbReference>
<dbReference type="GO" id="GO:0043025">
    <property type="term" value="C:neuronal cell body"/>
    <property type="evidence" value="ECO:0007669"/>
    <property type="project" value="TreeGrafter"/>
</dbReference>
<dbReference type="InterPro" id="IPR036179">
    <property type="entry name" value="Ig-like_dom_sf"/>
</dbReference>
<feature type="domain" description="Ig-like" evidence="3">
    <location>
        <begin position="55"/>
        <end position="152"/>
    </location>
</feature>
<dbReference type="InterPro" id="IPR013783">
    <property type="entry name" value="Ig-like_fold"/>
</dbReference>
<name>A0A183KRP3_9TREM</name>